<organism evidence="1 2">
    <name type="scientific">Methylocella tundrae</name>
    <dbReference type="NCBI Taxonomy" id="227605"/>
    <lineage>
        <taxon>Bacteria</taxon>
        <taxon>Pseudomonadati</taxon>
        <taxon>Pseudomonadota</taxon>
        <taxon>Alphaproteobacteria</taxon>
        <taxon>Hyphomicrobiales</taxon>
        <taxon>Beijerinckiaceae</taxon>
        <taxon>Methylocella</taxon>
    </lineage>
</organism>
<reference evidence="1 2" key="1">
    <citation type="submission" date="2019-05" db="EMBL/GenBank/DDBJ databases">
        <authorList>
            <person name="Farhan Ul Haque M."/>
        </authorList>
    </citation>
    <scope>NUCLEOTIDE SEQUENCE [LARGE SCALE GENOMIC DNA]</scope>
    <source>
        <strain evidence="1">2</strain>
    </source>
</reference>
<dbReference type="Proteomes" id="UP000485880">
    <property type="component" value="Unassembled WGS sequence"/>
</dbReference>
<evidence type="ECO:0000313" key="1">
    <source>
        <dbReference type="EMBL" id="VTZ51662.1"/>
    </source>
</evidence>
<name>A0A8B6M9W0_METTU</name>
<dbReference type="AlphaFoldDB" id="A0A8B6M9W0"/>
<comment type="caution">
    <text evidence="1">The sequence shown here is derived from an EMBL/GenBank/DDBJ whole genome shotgun (WGS) entry which is preliminary data.</text>
</comment>
<evidence type="ECO:0000313" key="2">
    <source>
        <dbReference type="Proteomes" id="UP000485880"/>
    </source>
</evidence>
<keyword evidence="2" id="KW-1185">Reference proteome</keyword>
<dbReference type="EMBL" id="CABFMQ020000104">
    <property type="protein sequence ID" value="VTZ51662.1"/>
    <property type="molecule type" value="Genomic_DNA"/>
</dbReference>
<sequence>MNFDEAASVSLASDMVIDMNGYGAVC</sequence>
<protein>
    <submittedName>
        <fullName evidence="1">Uncharacterized protein</fullName>
    </submittedName>
</protein>
<gene>
    <name evidence="1" type="ORF">MPC4_450003</name>
</gene>
<accession>A0A8B6M9W0</accession>
<proteinExistence type="predicted"/>